<gene>
    <name evidence="2" type="ORF">ILEXP_LOCUS15659</name>
</gene>
<accession>A0ABC8RRW4</accession>
<evidence type="ECO:0000313" key="3">
    <source>
        <dbReference type="Proteomes" id="UP001642360"/>
    </source>
</evidence>
<comment type="caution">
    <text evidence="2">The sequence shown here is derived from an EMBL/GenBank/DDBJ whole genome shotgun (WGS) entry which is preliminary data.</text>
</comment>
<organism evidence="2 3">
    <name type="scientific">Ilex paraguariensis</name>
    <name type="common">yerba mate</name>
    <dbReference type="NCBI Taxonomy" id="185542"/>
    <lineage>
        <taxon>Eukaryota</taxon>
        <taxon>Viridiplantae</taxon>
        <taxon>Streptophyta</taxon>
        <taxon>Embryophyta</taxon>
        <taxon>Tracheophyta</taxon>
        <taxon>Spermatophyta</taxon>
        <taxon>Magnoliopsida</taxon>
        <taxon>eudicotyledons</taxon>
        <taxon>Gunneridae</taxon>
        <taxon>Pentapetalae</taxon>
        <taxon>asterids</taxon>
        <taxon>campanulids</taxon>
        <taxon>Aquifoliales</taxon>
        <taxon>Aquifoliaceae</taxon>
        <taxon>Ilex</taxon>
    </lineage>
</organism>
<feature type="region of interest" description="Disordered" evidence="1">
    <location>
        <begin position="33"/>
        <end position="201"/>
    </location>
</feature>
<evidence type="ECO:0000313" key="2">
    <source>
        <dbReference type="EMBL" id="CAK9147719.1"/>
    </source>
</evidence>
<reference evidence="2 3" key="1">
    <citation type="submission" date="2024-02" db="EMBL/GenBank/DDBJ databases">
        <authorList>
            <person name="Vignale AGUSTIN F."/>
            <person name="Sosa J E."/>
            <person name="Modenutti C."/>
        </authorList>
    </citation>
    <scope>NUCLEOTIDE SEQUENCE [LARGE SCALE GENOMIC DNA]</scope>
</reference>
<feature type="compositionally biased region" description="Low complexity" evidence="1">
    <location>
        <begin position="42"/>
        <end position="66"/>
    </location>
</feature>
<sequence>MQVAFLKDTIAKKDEEIERLQLVKDLKNVYQGVNDEKRGTNSLRYGSSSPSKSSIGGTPQRSLKLSGGKGSGMVEKTASDQDNCSDNSDKLSATSSQQSIGQNFSVDAEILGFDDAENEERLSDISDGGLSVGTDTDGSVESNLFPEGTKQSESTDNKPKSASRIPRPPPKSPKDPVKGSIGMKKSASGSNISTRSSKRWQ</sequence>
<dbReference type="Proteomes" id="UP001642360">
    <property type="component" value="Unassembled WGS sequence"/>
</dbReference>
<dbReference type="AlphaFoldDB" id="A0ABC8RRW4"/>
<proteinExistence type="predicted"/>
<feature type="compositionally biased region" description="Polar residues" evidence="1">
    <location>
        <begin position="133"/>
        <end position="142"/>
    </location>
</feature>
<protein>
    <submittedName>
        <fullName evidence="2">Uncharacterized protein</fullName>
    </submittedName>
</protein>
<evidence type="ECO:0000256" key="1">
    <source>
        <dbReference type="SAM" id="MobiDB-lite"/>
    </source>
</evidence>
<keyword evidence="3" id="KW-1185">Reference proteome</keyword>
<feature type="compositionally biased region" description="Polar residues" evidence="1">
    <location>
        <begin position="80"/>
        <end position="105"/>
    </location>
</feature>
<name>A0ABC8RRW4_9AQUA</name>
<dbReference type="EMBL" id="CAUOFW020001724">
    <property type="protein sequence ID" value="CAK9147719.1"/>
    <property type="molecule type" value="Genomic_DNA"/>
</dbReference>